<dbReference type="PANTHER" id="PTHR44591:SF22">
    <property type="entry name" value="CHEY SUBFAMILY"/>
    <property type="match status" value="1"/>
</dbReference>
<dbReference type="InterPro" id="IPR001789">
    <property type="entry name" value="Sig_transdc_resp-reg_receiver"/>
</dbReference>
<organism evidence="4 5">
    <name type="scientific">Thermocoleostomius sinensis A174</name>
    <dbReference type="NCBI Taxonomy" id="2016057"/>
    <lineage>
        <taxon>Bacteria</taxon>
        <taxon>Bacillati</taxon>
        <taxon>Cyanobacteriota</taxon>
        <taxon>Cyanophyceae</taxon>
        <taxon>Oculatellales</taxon>
        <taxon>Oculatellaceae</taxon>
        <taxon>Thermocoleostomius</taxon>
    </lineage>
</organism>
<dbReference type="PROSITE" id="PS50110">
    <property type="entry name" value="RESPONSE_REGULATORY"/>
    <property type="match status" value="1"/>
</dbReference>
<dbReference type="PANTHER" id="PTHR44591">
    <property type="entry name" value="STRESS RESPONSE REGULATOR PROTEIN 1"/>
    <property type="match status" value="1"/>
</dbReference>
<dbReference type="Gene3D" id="3.40.50.2300">
    <property type="match status" value="1"/>
</dbReference>
<name>A0A9E8ZE34_9CYAN</name>
<feature type="domain" description="Response regulatory" evidence="3">
    <location>
        <begin position="4"/>
        <end position="121"/>
    </location>
</feature>
<keyword evidence="5" id="KW-1185">Reference proteome</keyword>
<accession>A0A9E8ZE34</accession>
<dbReference type="KEGG" id="tsin:OXH18_06585"/>
<dbReference type="CDD" id="cd17552">
    <property type="entry name" value="REC_RR468-like"/>
    <property type="match status" value="1"/>
</dbReference>
<protein>
    <submittedName>
        <fullName evidence="4">Response regulator</fullName>
    </submittedName>
</protein>
<evidence type="ECO:0000313" key="5">
    <source>
        <dbReference type="Proteomes" id="UP001163152"/>
    </source>
</evidence>
<sequence length="125" mass="13639">MTKHILVIDNEQYIQEITQICLRTTAGWQVSTASSGREGIAKADADRPDAILLDVMMPDMDGPTTFQQLQANPATCQIPVILLTAKVQAADRQRYDELGVQGAIAKPFDPLQLASQVAETLGWSL</sequence>
<dbReference type="RefSeq" id="WP_268611661.1">
    <property type="nucleotide sequence ID" value="NZ_CP113797.1"/>
</dbReference>
<keyword evidence="1 2" id="KW-0597">Phosphoprotein</keyword>
<reference evidence="4" key="1">
    <citation type="submission" date="2022-12" db="EMBL/GenBank/DDBJ databases">
        <title>Polyphasic identification of a Novel Hot-Spring Cyanobacterium Ocullathermofonsia sinensis gen nov. sp. nov. and Genomic Insights on its Adaptations to the Thermal Habitat.</title>
        <authorList>
            <person name="Daroch M."/>
            <person name="Tang J."/>
            <person name="Jiang Y."/>
        </authorList>
    </citation>
    <scope>NUCLEOTIDE SEQUENCE</scope>
    <source>
        <strain evidence="4">PKUAC-SCTA174</strain>
    </source>
</reference>
<feature type="modified residue" description="4-aspartylphosphate" evidence="2">
    <location>
        <position position="54"/>
    </location>
</feature>
<evidence type="ECO:0000256" key="2">
    <source>
        <dbReference type="PROSITE-ProRule" id="PRU00169"/>
    </source>
</evidence>
<dbReference type="InterPro" id="IPR011006">
    <property type="entry name" value="CheY-like_superfamily"/>
</dbReference>
<dbReference type="Pfam" id="PF00072">
    <property type="entry name" value="Response_reg"/>
    <property type="match status" value="1"/>
</dbReference>
<evidence type="ECO:0000256" key="1">
    <source>
        <dbReference type="ARBA" id="ARBA00022553"/>
    </source>
</evidence>
<dbReference type="GO" id="GO:0000160">
    <property type="term" value="P:phosphorelay signal transduction system"/>
    <property type="evidence" value="ECO:0007669"/>
    <property type="project" value="InterPro"/>
</dbReference>
<dbReference type="SUPFAM" id="SSF52172">
    <property type="entry name" value="CheY-like"/>
    <property type="match status" value="1"/>
</dbReference>
<evidence type="ECO:0000259" key="3">
    <source>
        <dbReference type="PROSITE" id="PS50110"/>
    </source>
</evidence>
<dbReference type="SMART" id="SM00448">
    <property type="entry name" value="REC"/>
    <property type="match status" value="1"/>
</dbReference>
<dbReference type="Proteomes" id="UP001163152">
    <property type="component" value="Chromosome"/>
</dbReference>
<proteinExistence type="predicted"/>
<gene>
    <name evidence="4" type="ORF">OXH18_06585</name>
</gene>
<dbReference type="AlphaFoldDB" id="A0A9E8ZE34"/>
<dbReference type="EMBL" id="CP113797">
    <property type="protein sequence ID" value="WAL61645.1"/>
    <property type="molecule type" value="Genomic_DNA"/>
</dbReference>
<evidence type="ECO:0000313" key="4">
    <source>
        <dbReference type="EMBL" id="WAL61645.1"/>
    </source>
</evidence>
<dbReference type="InterPro" id="IPR050595">
    <property type="entry name" value="Bact_response_regulator"/>
</dbReference>